<dbReference type="InterPro" id="IPR046886">
    <property type="entry name" value="RsmE_MTase_dom"/>
</dbReference>
<dbReference type="GO" id="GO:0005737">
    <property type="term" value="C:cytoplasm"/>
    <property type="evidence" value="ECO:0007669"/>
    <property type="project" value="UniProtKB-SubCell"/>
</dbReference>
<evidence type="ECO:0000313" key="15">
    <source>
        <dbReference type="EMBL" id="EAR62888.1"/>
    </source>
</evidence>
<dbReference type="GO" id="GO:0070475">
    <property type="term" value="P:rRNA base methylation"/>
    <property type="evidence" value="ECO:0007669"/>
    <property type="project" value="TreeGrafter"/>
</dbReference>
<comment type="catalytic activity">
    <reaction evidence="11 12">
        <text>uridine(1498) in 16S rRNA + S-adenosyl-L-methionine = N(3)-methyluridine(1498) in 16S rRNA + S-adenosyl-L-homocysteine + H(+)</text>
        <dbReference type="Rhea" id="RHEA:42920"/>
        <dbReference type="Rhea" id="RHEA-COMP:10283"/>
        <dbReference type="Rhea" id="RHEA-COMP:10284"/>
        <dbReference type="ChEBI" id="CHEBI:15378"/>
        <dbReference type="ChEBI" id="CHEBI:57856"/>
        <dbReference type="ChEBI" id="CHEBI:59789"/>
        <dbReference type="ChEBI" id="CHEBI:65315"/>
        <dbReference type="ChEBI" id="CHEBI:74502"/>
        <dbReference type="EC" id="2.1.1.193"/>
    </reaction>
</comment>
<keyword evidence="7 12" id="KW-0489">Methyltransferase</keyword>
<dbReference type="Gene3D" id="2.40.240.20">
    <property type="entry name" value="Hypothetical PUA domain-like, domain 1"/>
    <property type="match status" value="1"/>
</dbReference>
<dbReference type="GO" id="GO:0070042">
    <property type="term" value="F:rRNA (uridine-N3-)-methyltransferase activity"/>
    <property type="evidence" value="ECO:0007669"/>
    <property type="project" value="TreeGrafter"/>
</dbReference>
<dbReference type="Pfam" id="PF20260">
    <property type="entry name" value="PUA_4"/>
    <property type="match status" value="1"/>
</dbReference>
<protein>
    <recommendedName>
        <fullName evidence="4 12">Ribosomal RNA small subunit methyltransferase E</fullName>
        <ecNumber evidence="3 12">2.1.1.193</ecNumber>
    </recommendedName>
</protein>
<dbReference type="InterPro" id="IPR046887">
    <property type="entry name" value="RsmE_PUA-like"/>
</dbReference>
<dbReference type="SUPFAM" id="SSF88697">
    <property type="entry name" value="PUA domain-like"/>
    <property type="match status" value="1"/>
</dbReference>
<dbReference type="OrthoDB" id="9815641at2"/>
<evidence type="ECO:0000256" key="5">
    <source>
        <dbReference type="ARBA" id="ARBA00022490"/>
    </source>
</evidence>
<keyword evidence="5 12" id="KW-0963">Cytoplasm</keyword>
<dbReference type="PANTHER" id="PTHR30027">
    <property type="entry name" value="RIBOSOMAL RNA SMALL SUBUNIT METHYLTRANSFERASE E"/>
    <property type="match status" value="1"/>
</dbReference>
<evidence type="ECO:0000256" key="10">
    <source>
        <dbReference type="ARBA" id="ARBA00025699"/>
    </source>
</evidence>
<evidence type="ECO:0000256" key="11">
    <source>
        <dbReference type="ARBA" id="ARBA00047944"/>
    </source>
</evidence>
<dbReference type="EC" id="2.1.1.193" evidence="3 12"/>
<dbReference type="EMBL" id="AAOW01000001">
    <property type="protein sequence ID" value="EAR62888.1"/>
    <property type="molecule type" value="Genomic_DNA"/>
</dbReference>
<keyword evidence="8 12" id="KW-0808">Transferase</keyword>
<evidence type="ECO:0000256" key="6">
    <source>
        <dbReference type="ARBA" id="ARBA00022552"/>
    </source>
</evidence>
<evidence type="ECO:0000313" key="16">
    <source>
        <dbReference type="Proteomes" id="UP000002171"/>
    </source>
</evidence>
<dbReference type="SUPFAM" id="SSF75217">
    <property type="entry name" value="alpha/beta knot"/>
    <property type="match status" value="1"/>
</dbReference>
<dbReference type="PIRSF" id="PIRSF015601">
    <property type="entry name" value="MTase_slr0722"/>
    <property type="match status" value="1"/>
</dbReference>
<proteinExistence type="inferred from homology"/>
<dbReference type="CDD" id="cd18084">
    <property type="entry name" value="RsmE-like"/>
    <property type="match status" value="1"/>
</dbReference>
<evidence type="ECO:0000256" key="9">
    <source>
        <dbReference type="ARBA" id="ARBA00022691"/>
    </source>
</evidence>
<dbReference type="InterPro" id="IPR015947">
    <property type="entry name" value="PUA-like_sf"/>
</dbReference>
<keyword evidence="9 12" id="KW-0949">S-adenosyl-L-methionine</keyword>
<evidence type="ECO:0000256" key="2">
    <source>
        <dbReference type="ARBA" id="ARBA00005528"/>
    </source>
</evidence>
<evidence type="ECO:0000256" key="4">
    <source>
        <dbReference type="ARBA" id="ARBA00013673"/>
    </source>
</evidence>
<dbReference type="Pfam" id="PF04452">
    <property type="entry name" value="Methyltrans_RNA"/>
    <property type="match status" value="1"/>
</dbReference>
<comment type="similarity">
    <text evidence="2 12">Belongs to the RNA methyltransferase RsmE family.</text>
</comment>
<organism evidence="15 16">
    <name type="scientific">Neptuniibacter caesariensis</name>
    <dbReference type="NCBI Taxonomy" id="207954"/>
    <lineage>
        <taxon>Bacteria</taxon>
        <taxon>Pseudomonadati</taxon>
        <taxon>Pseudomonadota</taxon>
        <taxon>Gammaproteobacteria</taxon>
        <taxon>Oceanospirillales</taxon>
        <taxon>Oceanospirillaceae</taxon>
        <taxon>Neptuniibacter</taxon>
    </lineage>
</organism>
<keyword evidence="16" id="KW-1185">Reference proteome</keyword>
<comment type="caution">
    <text evidence="15">The sequence shown here is derived from an EMBL/GenBank/DDBJ whole genome shotgun (WGS) entry which is preliminary data.</text>
</comment>
<evidence type="ECO:0000256" key="12">
    <source>
        <dbReference type="PIRNR" id="PIRNR015601"/>
    </source>
</evidence>
<feature type="domain" description="Ribosomal RNA small subunit methyltransferase E PUA-like" evidence="14">
    <location>
        <begin position="20"/>
        <end position="66"/>
    </location>
</feature>
<dbReference type="RefSeq" id="WP_007021906.1">
    <property type="nucleotide sequence ID" value="NZ_CH724126.1"/>
</dbReference>
<dbReference type="InterPro" id="IPR006700">
    <property type="entry name" value="RsmE"/>
</dbReference>
<evidence type="ECO:0000256" key="3">
    <source>
        <dbReference type="ARBA" id="ARBA00012328"/>
    </source>
</evidence>
<dbReference type="Proteomes" id="UP000002171">
    <property type="component" value="Unassembled WGS sequence"/>
</dbReference>
<evidence type="ECO:0000256" key="1">
    <source>
        <dbReference type="ARBA" id="ARBA00004496"/>
    </source>
</evidence>
<feature type="domain" description="Ribosomal RNA small subunit methyltransferase E methyltransferase" evidence="13">
    <location>
        <begin position="75"/>
        <end position="234"/>
    </location>
</feature>
<dbReference type="NCBIfam" id="TIGR00046">
    <property type="entry name" value="RsmE family RNA methyltransferase"/>
    <property type="match status" value="1"/>
</dbReference>
<dbReference type="InterPro" id="IPR029028">
    <property type="entry name" value="Alpha/beta_knot_MTases"/>
</dbReference>
<dbReference type="AlphaFoldDB" id="A0A7U8C7B4"/>
<comment type="subcellular location">
    <subcellularLocation>
        <location evidence="1 12">Cytoplasm</location>
    </subcellularLocation>
</comment>
<evidence type="ECO:0000256" key="8">
    <source>
        <dbReference type="ARBA" id="ARBA00022679"/>
    </source>
</evidence>
<reference evidence="15 16" key="1">
    <citation type="submission" date="2006-02" db="EMBL/GenBank/DDBJ databases">
        <authorList>
            <person name="Pinhassi J."/>
            <person name="Pedros-Alio C."/>
            <person name="Ferriera S."/>
            <person name="Johnson J."/>
            <person name="Kravitz S."/>
            <person name="Halpern A."/>
            <person name="Remington K."/>
            <person name="Beeson K."/>
            <person name="Tran B."/>
            <person name="Rogers Y.-H."/>
            <person name="Friedman R."/>
            <person name="Venter J.C."/>
        </authorList>
    </citation>
    <scope>NUCLEOTIDE SEQUENCE [LARGE SCALE GENOMIC DNA]</scope>
    <source>
        <strain evidence="15 16">MED92</strain>
    </source>
</reference>
<gene>
    <name evidence="15" type="ORF">MED92_07211</name>
</gene>
<dbReference type="InterPro" id="IPR029026">
    <property type="entry name" value="tRNA_m1G_MTases_N"/>
</dbReference>
<sequence>MRIPRFYDPQPLSEKSEIQLSDEVVQHVSRALRMKVGDQLILFNGNGVEYLAELSQVEKRKASAHIVETIQSNSETPLTVHIGQSLSRGERMDYAVQKSTEMGVHQITPLFSERCEVKLPEERQAKRINHWQQIAISACEQSGRVNPPLIAKPENLKSWLAQQDAELKLVLHHHSEMPLQEMKPPSSVALLIGPEGGLTEDEVELAQEFGFKPLTLGPRVMRTETAPVAALTLLNYLWGDLG</sequence>
<evidence type="ECO:0000259" key="14">
    <source>
        <dbReference type="Pfam" id="PF20260"/>
    </source>
</evidence>
<name>A0A7U8C7B4_NEPCE</name>
<dbReference type="PANTHER" id="PTHR30027:SF3">
    <property type="entry name" value="16S RRNA (URACIL(1498)-N(3))-METHYLTRANSFERASE"/>
    <property type="match status" value="1"/>
</dbReference>
<evidence type="ECO:0000256" key="7">
    <source>
        <dbReference type="ARBA" id="ARBA00022603"/>
    </source>
</evidence>
<keyword evidence="6 12" id="KW-0698">rRNA processing</keyword>
<dbReference type="NCBIfam" id="NF008692">
    <property type="entry name" value="PRK11713.1-5"/>
    <property type="match status" value="1"/>
</dbReference>
<dbReference type="Gene3D" id="3.40.1280.10">
    <property type="match status" value="1"/>
</dbReference>
<evidence type="ECO:0000259" key="13">
    <source>
        <dbReference type="Pfam" id="PF04452"/>
    </source>
</evidence>
<comment type="function">
    <text evidence="10 12">Specifically methylates the N3 position of the uracil ring of uridine 1498 (m3U1498) in 16S rRNA. Acts on the fully assembled 30S ribosomal subunit.</text>
</comment>
<accession>A0A7U8C7B4</accession>